<dbReference type="Pfam" id="PF00067">
    <property type="entry name" value="p450"/>
    <property type="match status" value="1"/>
</dbReference>
<dbReference type="AlphaFoldDB" id="A0AAD4KRB4"/>
<keyword evidence="2" id="KW-0349">Heme</keyword>
<dbReference type="Proteomes" id="UP001201262">
    <property type="component" value="Unassembled WGS sequence"/>
</dbReference>
<protein>
    <submittedName>
        <fullName evidence="3">Cytochrome P450</fullName>
    </submittedName>
</protein>
<dbReference type="GO" id="GO:0005506">
    <property type="term" value="F:iron ion binding"/>
    <property type="evidence" value="ECO:0007669"/>
    <property type="project" value="InterPro"/>
</dbReference>
<dbReference type="Gene3D" id="1.10.630.10">
    <property type="entry name" value="Cytochrome P450"/>
    <property type="match status" value="1"/>
</dbReference>
<organism evidence="3 4">
    <name type="scientific">Talaromyces proteolyticus</name>
    <dbReference type="NCBI Taxonomy" id="1131652"/>
    <lineage>
        <taxon>Eukaryota</taxon>
        <taxon>Fungi</taxon>
        <taxon>Dikarya</taxon>
        <taxon>Ascomycota</taxon>
        <taxon>Pezizomycotina</taxon>
        <taxon>Eurotiomycetes</taxon>
        <taxon>Eurotiomycetidae</taxon>
        <taxon>Eurotiales</taxon>
        <taxon>Trichocomaceae</taxon>
        <taxon>Talaromyces</taxon>
        <taxon>Talaromyces sect. Bacilispori</taxon>
    </lineage>
</organism>
<evidence type="ECO:0000256" key="2">
    <source>
        <dbReference type="PIRSR" id="PIRSR602401-1"/>
    </source>
</evidence>
<sequence>MTTFAAICLWVIFFTVSWIVYTYLFSPLASIPNAGVLSPISRLLWEFPMEYRGRISLVLPELHKKHGPLVRIGPNQVSFYSLEAYKAIHSPTSLFVKDPRVYNHFVQDGHPALFSIIDPKKHALRRRKMGILFNRSKVPSQTPMMLEKISEFCTVLHHLGQKGPINLISSCRALEADILTARFAFGNEIGAIESLRQSGDLLSVVHNNDLKSSMMPIWADKQLQPLVNKEMAAGCNHSFMSTMVKFQMPPQSALSEAKEMLGPGTDTTSSTLAHILWALSVLQSFQKELVLDLTKAGWPTELDQLEAIPKLKACVKEGIRWTGAAAAMLPRIVPSGGSIVAGKKIPGGTMVCSSPIWYLRDENAFSDPDTYRPSRWLDDTSGQSTAQRDDYYIPFSKGSSTCIGIHFSYLELYLSLIQILKNFVLKPSCHTSTDIDIEPILPPRLEWVAAVPKLKMEIHMESRVY</sequence>
<reference evidence="3" key="1">
    <citation type="submission" date="2021-12" db="EMBL/GenBank/DDBJ databases">
        <title>Convergent genome expansion in fungi linked to evolution of root-endophyte symbiosis.</title>
        <authorList>
            <consortium name="DOE Joint Genome Institute"/>
            <person name="Ke Y.-H."/>
            <person name="Bonito G."/>
            <person name="Liao H.-L."/>
            <person name="Looney B."/>
            <person name="Rojas-Flechas A."/>
            <person name="Nash J."/>
            <person name="Hameed K."/>
            <person name="Schadt C."/>
            <person name="Martin F."/>
            <person name="Crous P.W."/>
            <person name="Miettinen O."/>
            <person name="Magnuson J.K."/>
            <person name="Labbe J."/>
            <person name="Jacobson D."/>
            <person name="Doktycz M.J."/>
            <person name="Veneault-Fourrey C."/>
            <person name="Kuo A."/>
            <person name="Mondo S."/>
            <person name="Calhoun S."/>
            <person name="Riley R."/>
            <person name="Ohm R."/>
            <person name="LaButti K."/>
            <person name="Andreopoulos B."/>
            <person name="Pangilinan J."/>
            <person name="Nolan M."/>
            <person name="Tritt A."/>
            <person name="Clum A."/>
            <person name="Lipzen A."/>
            <person name="Daum C."/>
            <person name="Barry K."/>
            <person name="Grigoriev I.V."/>
            <person name="Vilgalys R."/>
        </authorList>
    </citation>
    <scope>NUCLEOTIDE SEQUENCE</scope>
    <source>
        <strain evidence="3">PMI_201</strain>
    </source>
</reference>
<keyword evidence="2" id="KW-0408">Iron</keyword>
<dbReference type="RefSeq" id="XP_046069974.1">
    <property type="nucleotide sequence ID" value="XM_046220830.1"/>
</dbReference>
<name>A0AAD4KRB4_9EURO</name>
<accession>A0AAD4KRB4</accession>
<keyword evidence="4" id="KW-1185">Reference proteome</keyword>
<dbReference type="EMBL" id="JAJTJA010000009">
    <property type="protein sequence ID" value="KAH8694304.1"/>
    <property type="molecule type" value="Genomic_DNA"/>
</dbReference>
<dbReference type="GO" id="GO:0004497">
    <property type="term" value="F:monooxygenase activity"/>
    <property type="evidence" value="ECO:0007669"/>
    <property type="project" value="InterPro"/>
</dbReference>
<dbReference type="GeneID" id="70251117"/>
<dbReference type="SUPFAM" id="SSF48264">
    <property type="entry name" value="Cytochrome P450"/>
    <property type="match status" value="1"/>
</dbReference>
<dbReference type="InterPro" id="IPR002401">
    <property type="entry name" value="Cyt_P450_E_grp-I"/>
</dbReference>
<comment type="cofactor">
    <cofactor evidence="2">
        <name>heme</name>
        <dbReference type="ChEBI" id="CHEBI:30413"/>
    </cofactor>
</comment>
<comment type="similarity">
    <text evidence="1">Belongs to the cytochrome P450 family.</text>
</comment>
<proteinExistence type="inferred from homology"/>
<comment type="caution">
    <text evidence="3">The sequence shown here is derived from an EMBL/GenBank/DDBJ whole genome shotgun (WGS) entry which is preliminary data.</text>
</comment>
<evidence type="ECO:0000313" key="3">
    <source>
        <dbReference type="EMBL" id="KAH8694304.1"/>
    </source>
</evidence>
<keyword evidence="2" id="KW-0479">Metal-binding</keyword>
<dbReference type="InterPro" id="IPR001128">
    <property type="entry name" value="Cyt_P450"/>
</dbReference>
<evidence type="ECO:0000256" key="1">
    <source>
        <dbReference type="ARBA" id="ARBA00010617"/>
    </source>
</evidence>
<gene>
    <name evidence="3" type="ORF">BGW36DRAFT_430315</name>
</gene>
<dbReference type="PANTHER" id="PTHR24305:SF166">
    <property type="entry name" value="CYTOCHROME P450 12A4, MITOCHONDRIAL-RELATED"/>
    <property type="match status" value="1"/>
</dbReference>
<dbReference type="GO" id="GO:0016705">
    <property type="term" value="F:oxidoreductase activity, acting on paired donors, with incorporation or reduction of molecular oxygen"/>
    <property type="evidence" value="ECO:0007669"/>
    <property type="project" value="InterPro"/>
</dbReference>
<dbReference type="PRINTS" id="PR00385">
    <property type="entry name" value="P450"/>
</dbReference>
<feature type="binding site" description="axial binding residue" evidence="2">
    <location>
        <position position="402"/>
    </location>
    <ligand>
        <name>heme</name>
        <dbReference type="ChEBI" id="CHEBI:30413"/>
    </ligand>
    <ligandPart>
        <name>Fe</name>
        <dbReference type="ChEBI" id="CHEBI:18248"/>
    </ligandPart>
</feature>
<dbReference type="InterPro" id="IPR050121">
    <property type="entry name" value="Cytochrome_P450_monoxygenase"/>
</dbReference>
<dbReference type="InterPro" id="IPR036396">
    <property type="entry name" value="Cyt_P450_sf"/>
</dbReference>
<dbReference type="GO" id="GO:0020037">
    <property type="term" value="F:heme binding"/>
    <property type="evidence" value="ECO:0007669"/>
    <property type="project" value="InterPro"/>
</dbReference>
<dbReference type="PRINTS" id="PR00463">
    <property type="entry name" value="EP450I"/>
</dbReference>
<dbReference type="PANTHER" id="PTHR24305">
    <property type="entry name" value="CYTOCHROME P450"/>
    <property type="match status" value="1"/>
</dbReference>
<evidence type="ECO:0000313" key="4">
    <source>
        <dbReference type="Proteomes" id="UP001201262"/>
    </source>
</evidence>